<sequence>IKRLLKKNIPIFQLCLWFTGITSYTAGLEHHFISVEISWPHVLA</sequence>
<evidence type="ECO:0000313" key="2">
    <source>
        <dbReference type="Proteomes" id="UP000789759"/>
    </source>
</evidence>
<gene>
    <name evidence="1" type="ORF">CPELLU_LOCUS20454</name>
</gene>
<protein>
    <submittedName>
        <fullName evidence="1">3651_t:CDS:1</fullName>
    </submittedName>
</protein>
<proteinExistence type="predicted"/>
<evidence type="ECO:0000313" key="1">
    <source>
        <dbReference type="EMBL" id="CAG8829018.1"/>
    </source>
</evidence>
<comment type="caution">
    <text evidence="1">The sequence shown here is derived from an EMBL/GenBank/DDBJ whole genome shotgun (WGS) entry which is preliminary data.</text>
</comment>
<keyword evidence="2" id="KW-1185">Reference proteome</keyword>
<organism evidence="1 2">
    <name type="scientific">Cetraspora pellucida</name>
    <dbReference type="NCBI Taxonomy" id="1433469"/>
    <lineage>
        <taxon>Eukaryota</taxon>
        <taxon>Fungi</taxon>
        <taxon>Fungi incertae sedis</taxon>
        <taxon>Mucoromycota</taxon>
        <taxon>Glomeromycotina</taxon>
        <taxon>Glomeromycetes</taxon>
        <taxon>Diversisporales</taxon>
        <taxon>Gigasporaceae</taxon>
        <taxon>Cetraspora</taxon>
    </lineage>
</organism>
<dbReference type="AlphaFoldDB" id="A0A9N9KIL5"/>
<dbReference type="Proteomes" id="UP000789759">
    <property type="component" value="Unassembled WGS sequence"/>
</dbReference>
<dbReference type="EMBL" id="CAJVQA010061511">
    <property type="protein sequence ID" value="CAG8829018.1"/>
    <property type="molecule type" value="Genomic_DNA"/>
</dbReference>
<feature type="non-terminal residue" evidence="1">
    <location>
        <position position="1"/>
    </location>
</feature>
<accession>A0A9N9KIL5</accession>
<reference evidence="1" key="1">
    <citation type="submission" date="2021-06" db="EMBL/GenBank/DDBJ databases">
        <authorList>
            <person name="Kallberg Y."/>
            <person name="Tangrot J."/>
            <person name="Rosling A."/>
        </authorList>
    </citation>
    <scope>NUCLEOTIDE SEQUENCE</scope>
    <source>
        <strain evidence="1">FL966</strain>
    </source>
</reference>
<feature type="non-terminal residue" evidence="1">
    <location>
        <position position="44"/>
    </location>
</feature>
<name>A0A9N9KIL5_9GLOM</name>